<keyword evidence="1" id="KW-1185">Reference proteome</keyword>
<evidence type="ECO:0000313" key="2">
    <source>
        <dbReference type="RefSeq" id="XP_075087894.1"/>
    </source>
</evidence>
<reference evidence="1" key="1">
    <citation type="journal article" date="2014" name="Nat. Commun.">
        <title>The tobacco genome sequence and its comparison with those of tomato and potato.</title>
        <authorList>
            <person name="Sierro N."/>
            <person name="Battey J.N."/>
            <person name="Ouadi S."/>
            <person name="Bakaher N."/>
            <person name="Bovet L."/>
            <person name="Willig A."/>
            <person name="Goepfert S."/>
            <person name="Peitsch M.C."/>
            <person name="Ivanov N.V."/>
        </authorList>
    </citation>
    <scope>NUCLEOTIDE SEQUENCE [LARGE SCALE GENOMIC DNA]</scope>
</reference>
<protein>
    <submittedName>
        <fullName evidence="2">Uncharacterized protein LOC142169859</fullName>
    </submittedName>
</protein>
<name>A0AC58SSE8_TOBAC</name>
<gene>
    <name evidence="2" type="primary">LOC142169859</name>
</gene>
<reference evidence="2" key="2">
    <citation type="submission" date="2025-08" db="UniProtKB">
        <authorList>
            <consortium name="RefSeq"/>
        </authorList>
    </citation>
    <scope>IDENTIFICATION</scope>
    <source>
        <tissue evidence="2">Leaf</tissue>
    </source>
</reference>
<organism evidence="1 2">
    <name type="scientific">Nicotiana tabacum</name>
    <name type="common">Common tobacco</name>
    <dbReference type="NCBI Taxonomy" id="4097"/>
    <lineage>
        <taxon>Eukaryota</taxon>
        <taxon>Viridiplantae</taxon>
        <taxon>Streptophyta</taxon>
        <taxon>Embryophyta</taxon>
        <taxon>Tracheophyta</taxon>
        <taxon>Spermatophyta</taxon>
        <taxon>Magnoliopsida</taxon>
        <taxon>eudicotyledons</taxon>
        <taxon>Gunneridae</taxon>
        <taxon>Pentapetalae</taxon>
        <taxon>asterids</taxon>
        <taxon>lamiids</taxon>
        <taxon>Solanales</taxon>
        <taxon>Solanaceae</taxon>
        <taxon>Nicotianoideae</taxon>
        <taxon>Nicotianeae</taxon>
        <taxon>Nicotiana</taxon>
    </lineage>
</organism>
<sequence>MAQCIKEAAKEVLGVSKGYNGGRNGYLWWNGEVQRKVNTKKAAYLKLVESIDEEEKRSNKERYKFARKEAKLAIMAAKTALFSRLYEELEGKGEDKRLFRLSKVRERKASDLNQVKCIKNEKGRVLLDEAHIRQRWLIYFHSLLNEDGNIDIVLGDLGSPESHSTLGIVGGLELRSLWGLCIR</sequence>
<dbReference type="RefSeq" id="XP_075087894.1">
    <property type="nucleotide sequence ID" value="XM_075231793.1"/>
</dbReference>
<accession>A0AC58SSE8</accession>
<evidence type="ECO:0000313" key="1">
    <source>
        <dbReference type="Proteomes" id="UP000790787"/>
    </source>
</evidence>
<dbReference type="Proteomes" id="UP000790787">
    <property type="component" value="Chromosome 15"/>
</dbReference>
<proteinExistence type="predicted"/>